<keyword evidence="3" id="KW-1185">Reference proteome</keyword>
<dbReference type="AlphaFoldDB" id="A0A5B6WKN7"/>
<name>A0A5B6WKN7_9ROSI</name>
<dbReference type="EMBL" id="SMMG02000003">
    <property type="protein sequence ID" value="KAA3481392.1"/>
    <property type="molecule type" value="Genomic_DNA"/>
</dbReference>
<protein>
    <submittedName>
        <fullName evidence="2">Receptor-like protein 12</fullName>
    </submittedName>
</protein>
<reference evidence="2" key="1">
    <citation type="submission" date="2019-08" db="EMBL/GenBank/DDBJ databases">
        <authorList>
            <person name="Liu F."/>
        </authorList>
    </citation>
    <scope>NUCLEOTIDE SEQUENCE [LARGE SCALE GENOMIC DNA]</scope>
    <source>
        <strain evidence="2">PA1801</strain>
        <tissue evidence="2">Leaf</tissue>
    </source>
</reference>
<keyword evidence="1" id="KW-0175">Coiled coil</keyword>
<accession>A0A5B6WKN7</accession>
<evidence type="ECO:0000313" key="2">
    <source>
        <dbReference type="EMBL" id="KAA3481392.1"/>
    </source>
</evidence>
<dbReference type="Proteomes" id="UP000325315">
    <property type="component" value="Unassembled WGS sequence"/>
</dbReference>
<keyword evidence="2" id="KW-0675">Receptor</keyword>
<organism evidence="2 3">
    <name type="scientific">Gossypium australe</name>
    <dbReference type="NCBI Taxonomy" id="47621"/>
    <lineage>
        <taxon>Eukaryota</taxon>
        <taxon>Viridiplantae</taxon>
        <taxon>Streptophyta</taxon>
        <taxon>Embryophyta</taxon>
        <taxon>Tracheophyta</taxon>
        <taxon>Spermatophyta</taxon>
        <taxon>Magnoliopsida</taxon>
        <taxon>eudicotyledons</taxon>
        <taxon>Gunneridae</taxon>
        <taxon>Pentapetalae</taxon>
        <taxon>rosids</taxon>
        <taxon>malvids</taxon>
        <taxon>Malvales</taxon>
        <taxon>Malvaceae</taxon>
        <taxon>Malvoideae</taxon>
        <taxon>Gossypium</taxon>
    </lineage>
</organism>
<evidence type="ECO:0000256" key="1">
    <source>
        <dbReference type="SAM" id="Coils"/>
    </source>
</evidence>
<comment type="caution">
    <text evidence="2">The sequence shown here is derived from an EMBL/GenBank/DDBJ whole genome shotgun (WGS) entry which is preliminary data.</text>
</comment>
<gene>
    <name evidence="2" type="ORF">EPI10_021761</name>
</gene>
<evidence type="ECO:0000313" key="3">
    <source>
        <dbReference type="Proteomes" id="UP000325315"/>
    </source>
</evidence>
<feature type="coiled-coil region" evidence="1">
    <location>
        <begin position="1"/>
        <end position="40"/>
    </location>
</feature>
<sequence length="124" mass="14222">MDQMLERLEQIQKDMQDQLQAKLHDQLAKVEQDMRDQIQELHIPLGFTLVNIQAQPDTYSQRVPITIRPQQYQAGTSAPVNYPIGSGSNLEYLTNSVDPNLDDMAEMDRAIVELPKQLENRGRC</sequence>
<proteinExistence type="predicted"/>